<keyword evidence="2" id="KW-1185">Reference proteome</keyword>
<evidence type="ECO:0000313" key="2">
    <source>
        <dbReference type="Proteomes" id="UP000637757"/>
    </source>
</evidence>
<accession>A0A931AUN4</accession>
<protein>
    <submittedName>
        <fullName evidence="1">Uncharacterized protein</fullName>
    </submittedName>
</protein>
<gene>
    <name evidence="1" type="ORF">IC227_02005</name>
</gene>
<organism evidence="1 2">
    <name type="scientific">Enterococcus lacertideformus</name>
    <dbReference type="NCBI Taxonomy" id="2771493"/>
    <lineage>
        <taxon>Bacteria</taxon>
        <taxon>Bacillati</taxon>
        <taxon>Bacillota</taxon>
        <taxon>Bacilli</taxon>
        <taxon>Lactobacillales</taxon>
        <taxon>Enterococcaceae</taxon>
        <taxon>Enterococcus</taxon>
    </lineage>
</organism>
<sequence>MRRTKKEFLDYNEYHDRPFGLKWGTAFAMEELVSEIKRNEAWATQEIQPLKQLSREEIDAVLLESFLYHKKITLQLNTKDQYDRYLENIEGVFFGEAYKNYFVLAGTKIYWTDIRHIEKKEEEKWFTVSFSDDVSATLTCSSLQLKQNLQEVEPIKDEFYQQFPEED</sequence>
<dbReference type="AlphaFoldDB" id="A0A931AUN4"/>
<comment type="caution">
    <text evidence="1">The sequence shown here is derived from an EMBL/GenBank/DDBJ whole genome shotgun (WGS) entry which is preliminary data.</text>
</comment>
<name>A0A931AUN4_9ENTE</name>
<reference evidence="1" key="1">
    <citation type="submission" date="2020-09" db="EMBL/GenBank/DDBJ databases">
        <title>Genomic insights into the novelty and pathogenicity of a unique biofilm-forming Enterococcus sp. bacteria (Enterococcus lacertideformus) identified in reptiles.</title>
        <authorList>
            <person name="Agius J.E."/>
            <person name="Phalen D.N."/>
            <person name="Rose K."/>
            <person name="Eden J.-S."/>
        </authorList>
    </citation>
    <scope>NUCLEOTIDE SEQUENCE</scope>
    <source>
        <strain evidence="1">PHRS 0518</strain>
    </source>
</reference>
<proteinExistence type="predicted"/>
<evidence type="ECO:0000313" key="1">
    <source>
        <dbReference type="EMBL" id="MBF8807398.1"/>
    </source>
</evidence>
<dbReference type="Proteomes" id="UP000637757">
    <property type="component" value="Unassembled WGS sequence"/>
</dbReference>
<dbReference type="EMBL" id="JADAKE010000006">
    <property type="protein sequence ID" value="MBF8807398.1"/>
    <property type="molecule type" value="Genomic_DNA"/>
</dbReference>